<proteinExistence type="predicted"/>
<evidence type="ECO:0000313" key="1">
    <source>
        <dbReference type="Proteomes" id="UP000504634"/>
    </source>
</evidence>
<evidence type="ECO:0000313" key="2">
    <source>
        <dbReference type="RefSeq" id="XP_030387115.1"/>
    </source>
</evidence>
<dbReference type="AlphaFoldDB" id="A0A6J2UG55"/>
<dbReference type="Proteomes" id="UP000504634">
    <property type="component" value="Unplaced"/>
</dbReference>
<name>A0A6J2UG55_DROLE</name>
<keyword evidence="1" id="KW-1185">Reference proteome</keyword>
<sequence>MAQIIRNFLNQAKFLPFWAMMVRNSVGELQPTKLELLQAERDQLATRCGTLWVQQRNIEVQLTELTRCIKRIEFDIRLQEKLNPKVENKAKQNAIVSNK</sequence>
<dbReference type="GeneID" id="115633778"/>
<gene>
    <name evidence="2" type="primary">LOC115633778</name>
</gene>
<organism evidence="1 2">
    <name type="scientific">Drosophila lebanonensis</name>
    <name type="common">Fruit fly</name>
    <name type="synonym">Scaptodrosophila lebanonensis</name>
    <dbReference type="NCBI Taxonomy" id="7225"/>
    <lineage>
        <taxon>Eukaryota</taxon>
        <taxon>Metazoa</taxon>
        <taxon>Ecdysozoa</taxon>
        <taxon>Arthropoda</taxon>
        <taxon>Hexapoda</taxon>
        <taxon>Insecta</taxon>
        <taxon>Pterygota</taxon>
        <taxon>Neoptera</taxon>
        <taxon>Endopterygota</taxon>
        <taxon>Diptera</taxon>
        <taxon>Brachycera</taxon>
        <taxon>Muscomorpha</taxon>
        <taxon>Ephydroidea</taxon>
        <taxon>Drosophilidae</taxon>
        <taxon>Scaptodrosophila</taxon>
    </lineage>
</organism>
<accession>A0A6J2UG55</accession>
<dbReference type="RefSeq" id="XP_030387115.1">
    <property type="nucleotide sequence ID" value="XM_030531255.1"/>
</dbReference>
<dbReference type="OrthoDB" id="7863847at2759"/>
<protein>
    <submittedName>
        <fullName evidence="2">Uncharacterized protein LOC115633778</fullName>
    </submittedName>
</protein>
<reference evidence="2" key="1">
    <citation type="submission" date="2025-08" db="UniProtKB">
        <authorList>
            <consortium name="RefSeq"/>
        </authorList>
    </citation>
    <scope>IDENTIFICATION</scope>
    <source>
        <strain evidence="2">11010-0011.00</strain>
        <tissue evidence="2">Whole body</tissue>
    </source>
</reference>